<feature type="compositionally biased region" description="Basic and acidic residues" evidence="1">
    <location>
        <begin position="135"/>
        <end position="153"/>
    </location>
</feature>
<comment type="caution">
    <text evidence="2">The sequence shown here is derived from an EMBL/GenBank/DDBJ whole genome shotgun (WGS) entry which is preliminary data.</text>
</comment>
<proteinExistence type="predicted"/>
<accession>A0A8J8NT49</accession>
<evidence type="ECO:0000256" key="1">
    <source>
        <dbReference type="SAM" id="MobiDB-lite"/>
    </source>
</evidence>
<dbReference type="AlphaFoldDB" id="A0A8J8NT49"/>
<gene>
    <name evidence="2" type="ORF">FGO68_gene9096</name>
</gene>
<feature type="region of interest" description="Disordered" evidence="1">
    <location>
        <begin position="135"/>
        <end position="154"/>
    </location>
</feature>
<reference evidence="2" key="1">
    <citation type="submission" date="2019-06" db="EMBL/GenBank/DDBJ databases">
        <authorList>
            <person name="Zheng W."/>
        </authorList>
    </citation>
    <scope>NUCLEOTIDE SEQUENCE</scope>
    <source>
        <strain evidence="2">QDHG01</strain>
    </source>
</reference>
<sequence>MGNQCECMNTSNERGGRHSKTNVLPVPHKKKERTITQIEAMMRVSREAEEEALKKKEDQDGKRESIRSNKSNKRPSIIKPEAGESSVAIRATNKLSEELTSAAVQLEGEHEHFRDTEKVQYLYNGKIIKEESKVQAIPERRTESISSSKHDVNEQQIDFQDLKESSTLVEQQRHLTPEYTHEKQDFSIKQASSCTVQGMKVGSPKSGIDLPRQSETDAHTLQQYNNEQEDEEEKDQVDMLVDKIDSRASGTEAYESRETMQNFLDQTVSAGGAMNTGSSQNDELLSRMSQVLNQVQMGQFEDIFRNMSSIHKQRLLVNPSIASEAIRSSILRESRVNTDEGALLDKEAVQALLEALINPEQIRETIPSSEREGHINLGGALQQVPDEIDQSQSIEISRMTGNSNVTRVILGDSMAFEQNRHDESSLMIKRIEDESYRQSAASVQNASHLENAALNSHEKPVDNISRVKMTEESSSQLFRGTNEEGTDQTDSRLSTMFGQTFRKELEEEDHRANPSPNELQ</sequence>
<dbReference type="Proteomes" id="UP000785679">
    <property type="component" value="Unassembled WGS sequence"/>
</dbReference>
<feature type="region of interest" description="Disordered" evidence="1">
    <location>
        <begin position="470"/>
        <end position="520"/>
    </location>
</feature>
<evidence type="ECO:0000313" key="3">
    <source>
        <dbReference type="Proteomes" id="UP000785679"/>
    </source>
</evidence>
<feature type="compositionally biased region" description="Polar residues" evidence="1">
    <location>
        <begin position="1"/>
        <end position="13"/>
    </location>
</feature>
<organism evidence="2 3">
    <name type="scientific">Halteria grandinella</name>
    <dbReference type="NCBI Taxonomy" id="5974"/>
    <lineage>
        <taxon>Eukaryota</taxon>
        <taxon>Sar</taxon>
        <taxon>Alveolata</taxon>
        <taxon>Ciliophora</taxon>
        <taxon>Intramacronucleata</taxon>
        <taxon>Spirotrichea</taxon>
        <taxon>Stichotrichia</taxon>
        <taxon>Sporadotrichida</taxon>
        <taxon>Halteriidae</taxon>
        <taxon>Halteria</taxon>
    </lineage>
</organism>
<keyword evidence="3" id="KW-1185">Reference proteome</keyword>
<feature type="compositionally biased region" description="Basic and acidic residues" evidence="1">
    <location>
        <begin position="501"/>
        <end position="512"/>
    </location>
</feature>
<evidence type="ECO:0000313" key="2">
    <source>
        <dbReference type="EMBL" id="TNV79794.1"/>
    </source>
</evidence>
<name>A0A8J8NT49_HALGN</name>
<feature type="compositionally biased region" description="Basic and acidic residues" evidence="1">
    <location>
        <begin position="44"/>
        <end position="67"/>
    </location>
</feature>
<feature type="region of interest" description="Disordered" evidence="1">
    <location>
        <begin position="1"/>
        <end position="85"/>
    </location>
</feature>
<protein>
    <submittedName>
        <fullName evidence="2">Uncharacterized protein</fullName>
    </submittedName>
</protein>
<dbReference type="EMBL" id="RRYP01008412">
    <property type="protein sequence ID" value="TNV79794.1"/>
    <property type="molecule type" value="Genomic_DNA"/>
</dbReference>